<sequence>MTTQTPLRVLMLGAASGIAQATARLYAAEGAVIGLAGRNSERLGSIAADLAARGAGQTEIFELDLVSAEPSSALAGMVAKLGGIDHVILAYGVLGDQALAERDLAAAEAILDVNFRSAAGWSLAAANVLEQQGRGSLVVLGSVAGDRGRRSNYVYGAAKAGLAVLIEGIDHRFRGRGPRAVIVKPGPTDTAMTTGMAKGGPLWATPEAVAAVVRKAADKGGPVVYAPARWWLIMTIIRAIPAAIFNKMNF</sequence>
<gene>
    <name evidence="4" type="ORF">D4Q52_15810</name>
</gene>
<dbReference type="InterPro" id="IPR036291">
    <property type="entry name" value="NAD(P)-bd_dom_sf"/>
</dbReference>
<comment type="caution">
    <text evidence="4">The sequence shown here is derived from an EMBL/GenBank/DDBJ whole genome shotgun (WGS) entry which is preliminary data.</text>
</comment>
<proteinExistence type="inferred from homology"/>
<keyword evidence="2" id="KW-0560">Oxidoreductase</keyword>
<evidence type="ECO:0000256" key="3">
    <source>
        <dbReference type="SAM" id="SignalP"/>
    </source>
</evidence>
<dbReference type="AlphaFoldDB" id="A0A418V3V1"/>
<protein>
    <submittedName>
        <fullName evidence="4">SDR family NAD(P)-dependent oxidoreductase</fullName>
    </submittedName>
</protein>
<evidence type="ECO:0000313" key="4">
    <source>
        <dbReference type="EMBL" id="RJF70782.1"/>
    </source>
</evidence>
<evidence type="ECO:0000256" key="1">
    <source>
        <dbReference type="ARBA" id="ARBA00006484"/>
    </source>
</evidence>
<dbReference type="PRINTS" id="PR00081">
    <property type="entry name" value="GDHRDH"/>
</dbReference>
<dbReference type="SUPFAM" id="SSF51735">
    <property type="entry name" value="NAD(P)-binding Rossmann-fold domains"/>
    <property type="match status" value="1"/>
</dbReference>
<dbReference type="OrthoDB" id="335726at2"/>
<dbReference type="Pfam" id="PF00106">
    <property type="entry name" value="adh_short"/>
    <property type="match status" value="1"/>
</dbReference>
<dbReference type="InterPro" id="IPR002347">
    <property type="entry name" value="SDR_fam"/>
</dbReference>
<evidence type="ECO:0000313" key="5">
    <source>
        <dbReference type="Proteomes" id="UP000285523"/>
    </source>
</evidence>
<comment type="similarity">
    <text evidence="1">Belongs to the short-chain dehydrogenases/reductases (SDR) family.</text>
</comment>
<dbReference type="Gene3D" id="3.40.50.720">
    <property type="entry name" value="NAD(P)-binding Rossmann-like Domain"/>
    <property type="match status" value="1"/>
</dbReference>
<feature type="chain" id="PRO_5019218706" evidence="3">
    <location>
        <begin position="22"/>
        <end position="250"/>
    </location>
</feature>
<name>A0A418V3V1_RHOPL</name>
<dbReference type="PANTHER" id="PTHR43669:SF6">
    <property type="entry name" value="DECAPRENYLPHOSPHORYL-2-KETO-BETA-D-ERYTHRO-PENTOSE REDUCTASE"/>
    <property type="match status" value="1"/>
</dbReference>
<accession>A0A418V3V1</accession>
<organism evidence="4 5">
    <name type="scientific">Rhodopseudomonas palustris</name>
    <dbReference type="NCBI Taxonomy" id="1076"/>
    <lineage>
        <taxon>Bacteria</taxon>
        <taxon>Pseudomonadati</taxon>
        <taxon>Pseudomonadota</taxon>
        <taxon>Alphaproteobacteria</taxon>
        <taxon>Hyphomicrobiales</taxon>
        <taxon>Nitrobacteraceae</taxon>
        <taxon>Rhodopseudomonas</taxon>
    </lineage>
</organism>
<dbReference type="GO" id="GO:0016491">
    <property type="term" value="F:oxidoreductase activity"/>
    <property type="evidence" value="ECO:0007669"/>
    <property type="project" value="UniProtKB-KW"/>
</dbReference>
<keyword evidence="3" id="KW-0732">Signal</keyword>
<feature type="signal peptide" evidence="3">
    <location>
        <begin position="1"/>
        <end position="21"/>
    </location>
</feature>
<dbReference type="RefSeq" id="WP_119857518.1">
    <property type="nucleotide sequence ID" value="NZ_QYYD01000015.1"/>
</dbReference>
<dbReference type="EMBL" id="QYYD01000015">
    <property type="protein sequence ID" value="RJF70782.1"/>
    <property type="molecule type" value="Genomic_DNA"/>
</dbReference>
<dbReference type="Proteomes" id="UP000285523">
    <property type="component" value="Unassembled WGS sequence"/>
</dbReference>
<dbReference type="PANTHER" id="PTHR43669">
    <property type="entry name" value="5-KETO-D-GLUCONATE 5-REDUCTASE"/>
    <property type="match status" value="1"/>
</dbReference>
<reference evidence="4 5" key="1">
    <citation type="submission" date="2018-09" db="EMBL/GenBank/DDBJ databases">
        <title>Draft genome sequence of Rhodopseudomonas palustris 2.1.18.</title>
        <authorList>
            <person name="Robertson S.L."/>
            <person name="Meyer T.E."/>
            <person name="Kyndt J.A."/>
        </authorList>
    </citation>
    <scope>NUCLEOTIDE SEQUENCE [LARGE SCALE GENOMIC DNA]</scope>
    <source>
        <strain evidence="4 5">2.1.18</strain>
    </source>
</reference>
<evidence type="ECO:0000256" key="2">
    <source>
        <dbReference type="ARBA" id="ARBA00023002"/>
    </source>
</evidence>